<evidence type="ECO:0000313" key="2">
    <source>
        <dbReference type="EMBL" id="KWX01696.1"/>
    </source>
</evidence>
<dbReference type="AlphaFoldDB" id="A0A132MVC9"/>
<reference evidence="3" key="1">
    <citation type="submission" date="2015-04" db="EMBL/GenBank/DDBJ databases">
        <title>Physiological reanalysis, assessment of diazotrophy, and genome sequences of multiple isolates of Streptomyces thermoautotrophicus.</title>
        <authorList>
            <person name="MacKellar D.C."/>
            <person name="Lieber L."/>
            <person name="Norman J."/>
            <person name="Bolger A."/>
            <person name="Tobin C."/>
            <person name="Murray J.W."/>
            <person name="Chang R."/>
            <person name="Ford T."/>
            <person name="Nguyen P.Q."/>
            <person name="Woodward J."/>
            <person name="Permingeat H."/>
            <person name="Joshi N.S."/>
            <person name="Silver P.A."/>
            <person name="Usadel B."/>
            <person name="Rutherford A.W."/>
            <person name="Friesen M."/>
            <person name="Prell J."/>
        </authorList>
    </citation>
    <scope>NUCLEOTIDE SEQUENCE [LARGE SCALE GENOMIC DNA]</scope>
    <source>
        <strain evidence="3">H1</strain>
    </source>
</reference>
<evidence type="ECO:0000256" key="1">
    <source>
        <dbReference type="SAM" id="MobiDB-lite"/>
    </source>
</evidence>
<comment type="caution">
    <text evidence="2">The sequence shown here is derived from an EMBL/GenBank/DDBJ whole genome shotgun (WGS) entry which is preliminary data.</text>
</comment>
<feature type="region of interest" description="Disordered" evidence="1">
    <location>
        <begin position="108"/>
        <end position="162"/>
    </location>
</feature>
<accession>A0A132MVC9</accession>
<feature type="region of interest" description="Disordered" evidence="1">
    <location>
        <begin position="266"/>
        <end position="335"/>
    </location>
</feature>
<name>A0A132MVC9_9ACTN</name>
<dbReference type="STRING" id="1469144.LI90_2728"/>
<feature type="region of interest" description="Disordered" evidence="1">
    <location>
        <begin position="510"/>
        <end position="537"/>
    </location>
</feature>
<gene>
    <name evidence="2" type="ORF">LI90_2728</name>
</gene>
<feature type="compositionally biased region" description="Pro residues" evidence="1">
    <location>
        <begin position="119"/>
        <end position="132"/>
    </location>
</feature>
<evidence type="ECO:0000313" key="3">
    <source>
        <dbReference type="Proteomes" id="UP000070188"/>
    </source>
</evidence>
<dbReference type="EMBL" id="LAXD01000001">
    <property type="protein sequence ID" value="KWX01696.1"/>
    <property type="molecule type" value="Genomic_DNA"/>
</dbReference>
<protein>
    <recommendedName>
        <fullName evidence="4">Large membrane protein</fullName>
    </recommendedName>
</protein>
<organism evidence="2 3">
    <name type="scientific">Carbonactinospora thermoautotrophica</name>
    <dbReference type="NCBI Taxonomy" id="1469144"/>
    <lineage>
        <taxon>Bacteria</taxon>
        <taxon>Bacillati</taxon>
        <taxon>Actinomycetota</taxon>
        <taxon>Actinomycetes</taxon>
        <taxon>Kitasatosporales</taxon>
        <taxon>Carbonactinosporaceae</taxon>
        <taxon>Carbonactinospora</taxon>
    </lineage>
</organism>
<dbReference type="Proteomes" id="UP000070188">
    <property type="component" value="Unassembled WGS sequence"/>
</dbReference>
<keyword evidence="3" id="KW-1185">Reference proteome</keyword>
<feature type="compositionally biased region" description="Low complexity" evidence="1">
    <location>
        <begin position="401"/>
        <end position="412"/>
    </location>
</feature>
<dbReference type="PATRIC" id="fig|1469144.10.peg.2952"/>
<feature type="region of interest" description="Disordered" evidence="1">
    <location>
        <begin position="401"/>
        <end position="423"/>
    </location>
</feature>
<proteinExistence type="predicted"/>
<feature type="compositionally biased region" description="Pro residues" evidence="1">
    <location>
        <begin position="272"/>
        <end position="294"/>
    </location>
</feature>
<evidence type="ECO:0008006" key="4">
    <source>
        <dbReference type="Google" id="ProtNLM"/>
    </source>
</evidence>
<sequence>MVVALAVLAAGAATYLVAGERPRLAPADAETAGLVAGDDRTPWPPPGRFVLRTTLPEGPHQAAAYRLRGRDDARAAAERLARALGLDGLREEPGAWVASGGLRVSTGPGHPWTYRRAPRPCPPSTPPTPQPRDPADPVMPRDPAVDQAMPKSCAWQGKPVSPDDALRAARPVLAAVGLADASPSMRPGGGATTVAVDPKVGGLPTHGYGTTVTVTREGATIAVAFARGWLADAEENASYPVVDARTAFDRLNRRWELGPGLSCPLRSEFPVQPMPSAQPPRPARPARPPQPGRPADPDQPVGHPANPAPSLPTTIQPDRPVPGTGEFQRSTPGKAPPRWCAWTYAIKRAEFGLALRWQDRQPLLVPAWLFSGLPENPVDHVPATQFPRTFAQVAVESADPAPAVSAPVGGPTPAEPDPGEPTVGHTVRVESAAVRGTEVRLTFFGGQERGLCRTEYAASVREDADRVVVAVTGTMNPPPNVRCVMIAIERHLTVRLARPLGERKLVDAGDDHEIARQPQQVRQWAAPGRARPTVRDR</sequence>